<gene>
    <name evidence="1" type="ORF">F511_44345</name>
</gene>
<evidence type="ECO:0000313" key="1">
    <source>
        <dbReference type="EMBL" id="KZV14137.1"/>
    </source>
</evidence>
<dbReference type="Proteomes" id="UP000250235">
    <property type="component" value="Unassembled WGS sequence"/>
</dbReference>
<accession>A0A2Z6ZXZ5</accession>
<sequence>MVMSKAVTSCSNSYLQFLNKTSTAPIYLYRFHKRYGRPTASKFQNTEICFKALTTRTGLKTTRKAHPKVQASRRNALHIFLQKLRMLAVPRFRVQHHQDCQKQRLDAMGIGDRKYVSNNTSINNLPNPTSADHQFSRQDQQIQRVMPTSLYRCQHQQAATVSLTSVDFTKFVATEFSKD</sequence>
<dbReference type="EMBL" id="KV021671">
    <property type="protein sequence ID" value="KZV14137.1"/>
    <property type="molecule type" value="Genomic_DNA"/>
</dbReference>
<organism evidence="1 2">
    <name type="scientific">Dorcoceras hygrometricum</name>
    <dbReference type="NCBI Taxonomy" id="472368"/>
    <lineage>
        <taxon>Eukaryota</taxon>
        <taxon>Viridiplantae</taxon>
        <taxon>Streptophyta</taxon>
        <taxon>Embryophyta</taxon>
        <taxon>Tracheophyta</taxon>
        <taxon>Spermatophyta</taxon>
        <taxon>Magnoliopsida</taxon>
        <taxon>eudicotyledons</taxon>
        <taxon>Gunneridae</taxon>
        <taxon>Pentapetalae</taxon>
        <taxon>asterids</taxon>
        <taxon>lamiids</taxon>
        <taxon>Lamiales</taxon>
        <taxon>Gesneriaceae</taxon>
        <taxon>Didymocarpoideae</taxon>
        <taxon>Trichosporeae</taxon>
        <taxon>Loxocarpinae</taxon>
        <taxon>Dorcoceras</taxon>
    </lineage>
</organism>
<reference evidence="1 2" key="1">
    <citation type="journal article" date="2015" name="Proc. Natl. Acad. Sci. U.S.A.">
        <title>The resurrection genome of Boea hygrometrica: A blueprint for survival of dehydration.</title>
        <authorList>
            <person name="Xiao L."/>
            <person name="Yang G."/>
            <person name="Zhang L."/>
            <person name="Yang X."/>
            <person name="Zhao S."/>
            <person name="Ji Z."/>
            <person name="Zhou Q."/>
            <person name="Hu M."/>
            <person name="Wang Y."/>
            <person name="Chen M."/>
            <person name="Xu Y."/>
            <person name="Jin H."/>
            <person name="Xiao X."/>
            <person name="Hu G."/>
            <person name="Bao F."/>
            <person name="Hu Y."/>
            <person name="Wan P."/>
            <person name="Li L."/>
            <person name="Deng X."/>
            <person name="Kuang T."/>
            <person name="Xiang C."/>
            <person name="Zhu J.K."/>
            <person name="Oliver M.J."/>
            <person name="He Y."/>
        </authorList>
    </citation>
    <scope>NUCLEOTIDE SEQUENCE [LARGE SCALE GENOMIC DNA]</scope>
    <source>
        <strain evidence="2">cv. XS01</strain>
    </source>
</reference>
<keyword evidence="2" id="KW-1185">Reference proteome</keyword>
<protein>
    <submittedName>
        <fullName evidence="1">Uncharacterized protein</fullName>
    </submittedName>
</protein>
<proteinExistence type="predicted"/>
<evidence type="ECO:0000313" key="2">
    <source>
        <dbReference type="Proteomes" id="UP000250235"/>
    </source>
</evidence>
<name>A0A2Z6ZXZ5_9LAMI</name>
<dbReference type="AlphaFoldDB" id="A0A2Z6ZXZ5"/>